<organism evidence="1 2">
    <name type="scientific">Leptospira weilii str. 2006001853</name>
    <dbReference type="NCBI Taxonomy" id="1001589"/>
    <lineage>
        <taxon>Bacteria</taxon>
        <taxon>Pseudomonadati</taxon>
        <taxon>Spirochaetota</taxon>
        <taxon>Spirochaetia</taxon>
        <taxon>Leptospirales</taxon>
        <taxon>Leptospiraceae</taxon>
        <taxon>Leptospira</taxon>
    </lineage>
</organism>
<evidence type="ECO:0000313" key="1">
    <source>
        <dbReference type="EMBL" id="EKR64954.1"/>
    </source>
</evidence>
<gene>
    <name evidence="1" type="ORF">LEP1GSC036_2097</name>
</gene>
<protein>
    <submittedName>
        <fullName evidence="1">Uncharacterized protein</fullName>
    </submittedName>
</protein>
<dbReference type="Proteomes" id="UP000001338">
    <property type="component" value="Unassembled WGS sequence"/>
</dbReference>
<evidence type="ECO:0000313" key="2">
    <source>
        <dbReference type="Proteomes" id="UP000001338"/>
    </source>
</evidence>
<comment type="caution">
    <text evidence="1">The sequence shown here is derived from an EMBL/GenBank/DDBJ whole genome shotgun (WGS) entry which is preliminary data.</text>
</comment>
<name>A0A828Z157_9LEPT</name>
<dbReference type="AlphaFoldDB" id="A0A828Z157"/>
<proteinExistence type="predicted"/>
<reference evidence="1 2" key="1">
    <citation type="submission" date="2012-10" db="EMBL/GenBank/DDBJ databases">
        <authorList>
            <person name="Harkins D.M."/>
            <person name="Durkin A.S."/>
            <person name="Brinkac L.M."/>
            <person name="Haft D.H."/>
            <person name="Selengut J.D."/>
            <person name="Sanka R."/>
            <person name="DePew J."/>
            <person name="Purushe J."/>
            <person name="Whelen A.C."/>
            <person name="Vinetz J.M."/>
            <person name="Sutton G.G."/>
            <person name="Nierman W.C."/>
            <person name="Fouts D.E."/>
        </authorList>
    </citation>
    <scope>NUCLEOTIDE SEQUENCE [LARGE SCALE GENOMIC DNA]</scope>
    <source>
        <strain evidence="1 2">2006001853</strain>
    </source>
</reference>
<sequence length="61" mass="7068">MRKRLRNSKTVGINLENIQVCDFRNGTSKKCGNPRGFSHTNRAHFYSKILKSKTINLNFNL</sequence>
<accession>A0A828Z157</accession>
<dbReference type="EMBL" id="AFLV02000030">
    <property type="protein sequence ID" value="EKR64954.1"/>
    <property type="molecule type" value="Genomic_DNA"/>
</dbReference>